<dbReference type="GO" id="GO:0009626">
    <property type="term" value="P:plant-type hypersensitive response"/>
    <property type="evidence" value="ECO:0007669"/>
    <property type="project" value="UniProtKB-KW"/>
</dbReference>
<comment type="caution">
    <text evidence="3">The sequence shown here is derived from an EMBL/GenBank/DDBJ whole genome shotgun (WGS) entry which is preliminary data.</text>
</comment>
<sequence>MKQKIIIQVPIHCEKCRSKAMKTAVAMEGVTSVNIDQENNKLEIIGDGVDSISLTSSLRKKLSYAKILMVEEVKIQQVQTNTTKEGKVECGSKFPSPPAVQWPPCYDYSFAQQSPYTYICRPVYDPNPPNCSILLHQNVVRGFLRNAGMMLEMFGEVHVTHKTAHPFSKWEIEKLADKEGLRLVEKAYFFIWDYPGYHNKRGDGFRSNDSFPVGECSTFKFTRI</sequence>
<dbReference type="CDD" id="cd00371">
    <property type="entry name" value="HMA"/>
    <property type="match status" value="1"/>
</dbReference>
<evidence type="ECO:0000313" key="3">
    <source>
        <dbReference type="EMBL" id="KAL3503667.1"/>
    </source>
</evidence>
<dbReference type="PANTHER" id="PTHR46932">
    <property type="entry name" value="HEAVY METAL-ASSOCIATED ISOPRENYLATED PLANT PROTEIN 47"/>
    <property type="match status" value="1"/>
</dbReference>
<evidence type="ECO:0000259" key="2">
    <source>
        <dbReference type="PROSITE" id="PS50846"/>
    </source>
</evidence>
<dbReference type="Pfam" id="PF00403">
    <property type="entry name" value="HMA"/>
    <property type="match status" value="1"/>
</dbReference>
<dbReference type="PANTHER" id="PTHR46932:SF12">
    <property type="entry name" value="HEAVY METAL-ASSOCIATED ISOPRENYLATED PLANT PROTEIN 47"/>
    <property type="match status" value="1"/>
</dbReference>
<evidence type="ECO:0000256" key="1">
    <source>
        <dbReference type="ARBA" id="ARBA00004170"/>
    </source>
</evidence>
<dbReference type="Proteomes" id="UP001630127">
    <property type="component" value="Unassembled WGS sequence"/>
</dbReference>
<comment type="subcellular location">
    <subcellularLocation>
        <location evidence="1">Membrane</location>
        <topology evidence="1">Peripheral membrane protein</topology>
    </subcellularLocation>
</comment>
<dbReference type="AlphaFoldDB" id="A0ABD2Y875"/>
<dbReference type="InterPro" id="IPR006121">
    <property type="entry name" value="HMA_dom"/>
</dbReference>
<dbReference type="Gene3D" id="3.30.70.100">
    <property type="match status" value="1"/>
</dbReference>
<accession>A0ABD2Y875</accession>
<dbReference type="SUPFAM" id="SSF55008">
    <property type="entry name" value="HMA, heavy metal-associated domain"/>
    <property type="match status" value="1"/>
</dbReference>
<dbReference type="EMBL" id="JBJUIK010000015">
    <property type="protein sequence ID" value="KAL3503667.1"/>
    <property type="molecule type" value="Genomic_DNA"/>
</dbReference>
<dbReference type="InterPro" id="IPR019446">
    <property type="entry name" value="BMT5-like"/>
</dbReference>
<dbReference type="InterPro" id="IPR036163">
    <property type="entry name" value="HMA_dom_sf"/>
</dbReference>
<proteinExistence type="predicted"/>
<dbReference type="Pfam" id="PF10354">
    <property type="entry name" value="BMT5-like"/>
    <property type="match status" value="1"/>
</dbReference>
<dbReference type="GO" id="GO:0016020">
    <property type="term" value="C:membrane"/>
    <property type="evidence" value="ECO:0007669"/>
    <property type="project" value="UniProtKB-SubCell"/>
</dbReference>
<protein>
    <recommendedName>
        <fullName evidence="2">HMA domain-containing protein</fullName>
    </recommendedName>
</protein>
<reference evidence="3 4" key="1">
    <citation type="submission" date="2024-11" db="EMBL/GenBank/DDBJ databases">
        <title>A near-complete genome assembly of Cinchona calisaya.</title>
        <authorList>
            <person name="Lian D.C."/>
            <person name="Zhao X.W."/>
            <person name="Wei L."/>
        </authorList>
    </citation>
    <scope>NUCLEOTIDE SEQUENCE [LARGE SCALE GENOMIC DNA]</scope>
    <source>
        <tissue evidence="3">Nenye</tissue>
    </source>
</reference>
<gene>
    <name evidence="3" type="ORF">ACH5RR_038116</name>
</gene>
<dbReference type="PROSITE" id="PS50846">
    <property type="entry name" value="HMA_2"/>
    <property type="match status" value="1"/>
</dbReference>
<dbReference type="InterPro" id="IPR042885">
    <property type="entry name" value="HIPP47/16"/>
</dbReference>
<keyword evidence="4" id="KW-1185">Reference proteome</keyword>
<organism evidence="3 4">
    <name type="scientific">Cinchona calisaya</name>
    <dbReference type="NCBI Taxonomy" id="153742"/>
    <lineage>
        <taxon>Eukaryota</taxon>
        <taxon>Viridiplantae</taxon>
        <taxon>Streptophyta</taxon>
        <taxon>Embryophyta</taxon>
        <taxon>Tracheophyta</taxon>
        <taxon>Spermatophyta</taxon>
        <taxon>Magnoliopsida</taxon>
        <taxon>eudicotyledons</taxon>
        <taxon>Gunneridae</taxon>
        <taxon>Pentapetalae</taxon>
        <taxon>asterids</taxon>
        <taxon>lamiids</taxon>
        <taxon>Gentianales</taxon>
        <taxon>Rubiaceae</taxon>
        <taxon>Cinchonoideae</taxon>
        <taxon>Cinchoneae</taxon>
        <taxon>Cinchona</taxon>
    </lineage>
</organism>
<evidence type="ECO:0000313" key="4">
    <source>
        <dbReference type="Proteomes" id="UP001630127"/>
    </source>
</evidence>
<feature type="domain" description="HMA" evidence="2">
    <location>
        <begin position="2"/>
        <end position="70"/>
    </location>
</feature>
<name>A0ABD2Y875_9GENT</name>